<protein>
    <recommendedName>
        <fullName evidence="3">PE domain-containing protein</fullName>
    </recommendedName>
</protein>
<dbReference type="Proteomes" id="UP000185596">
    <property type="component" value="Unassembled WGS sequence"/>
</dbReference>
<sequence length="97" mass="10736">MEELGAVIAEWEAVRDGVVADGRKIVQAQSLISSPAGDEMSTAQATAVRDSLTAAREHNERMRLYATDYIEKLTAARDQYRHDDDLNAARMRGVDVD</sequence>
<dbReference type="AlphaFoldDB" id="A0A1Q8CRY6"/>
<accession>A0A1Q8CRY6</accession>
<evidence type="ECO:0008006" key="3">
    <source>
        <dbReference type="Google" id="ProtNLM"/>
    </source>
</evidence>
<comment type="caution">
    <text evidence="1">The sequence shown here is derived from an EMBL/GenBank/DDBJ whole genome shotgun (WGS) entry which is preliminary data.</text>
</comment>
<reference evidence="1 2" key="1">
    <citation type="submission" date="2016-12" db="EMBL/GenBank/DDBJ databases">
        <title>The draft genome sequence of Actinophytocola sp. 11-183.</title>
        <authorList>
            <person name="Wang W."/>
            <person name="Yuan L."/>
        </authorList>
    </citation>
    <scope>NUCLEOTIDE SEQUENCE [LARGE SCALE GENOMIC DNA]</scope>
    <source>
        <strain evidence="1 2">11-183</strain>
    </source>
</reference>
<proteinExistence type="predicted"/>
<dbReference type="EMBL" id="MSIE01000021">
    <property type="protein sequence ID" value="OLF17131.1"/>
    <property type="molecule type" value="Genomic_DNA"/>
</dbReference>
<evidence type="ECO:0000313" key="2">
    <source>
        <dbReference type="Proteomes" id="UP000185596"/>
    </source>
</evidence>
<keyword evidence="2" id="KW-1185">Reference proteome</keyword>
<organism evidence="1 2">
    <name type="scientific">Actinophytocola xanthii</name>
    <dbReference type="NCBI Taxonomy" id="1912961"/>
    <lineage>
        <taxon>Bacteria</taxon>
        <taxon>Bacillati</taxon>
        <taxon>Actinomycetota</taxon>
        <taxon>Actinomycetes</taxon>
        <taxon>Pseudonocardiales</taxon>
        <taxon>Pseudonocardiaceae</taxon>
    </lineage>
</organism>
<evidence type="ECO:0000313" key="1">
    <source>
        <dbReference type="EMBL" id="OLF17131.1"/>
    </source>
</evidence>
<name>A0A1Q8CRY6_9PSEU</name>
<dbReference type="STRING" id="1912961.BU204_13385"/>
<gene>
    <name evidence="1" type="ORF">BU204_13385</name>
</gene>